<organism evidence="1 2">
    <name type="scientific">Streptomyces qinglanensis</name>
    <dbReference type="NCBI Taxonomy" id="943816"/>
    <lineage>
        <taxon>Bacteria</taxon>
        <taxon>Bacillati</taxon>
        <taxon>Actinomycetota</taxon>
        <taxon>Actinomycetes</taxon>
        <taxon>Kitasatosporales</taxon>
        <taxon>Streptomycetaceae</taxon>
        <taxon>Streptomyces</taxon>
    </lineage>
</organism>
<evidence type="ECO:0000313" key="1">
    <source>
        <dbReference type="EMBL" id="SES26511.1"/>
    </source>
</evidence>
<dbReference type="SUPFAM" id="SSF48452">
    <property type="entry name" value="TPR-like"/>
    <property type="match status" value="1"/>
</dbReference>
<dbReference type="EMBL" id="FOGO01000014">
    <property type="protein sequence ID" value="SES26511.1"/>
    <property type="molecule type" value="Genomic_DNA"/>
</dbReference>
<keyword evidence="2" id="KW-1185">Reference proteome</keyword>
<accession>A0A1H9VYE9</accession>
<proteinExistence type="predicted"/>
<name>A0A1H9VYE9_9ACTN</name>
<dbReference type="AlphaFoldDB" id="A0A1H9VYE9"/>
<dbReference type="Proteomes" id="UP000182841">
    <property type="component" value="Unassembled WGS sequence"/>
</dbReference>
<sequence length="294" mass="31781">MAAARPLLRHEDRHGGDAVAGAARRLWTSERACLGPASDSGLTAEVAELAQIAGWLLFDAGRQAAARRAFTDSRTLALRAGDARREWFALDMLAMHAVDGHRPDRALAVTEELLARPRVPPRVALLARVRQARALAQTGERARALTAMRRARGALQDSVALRDPAWTWWVDGTEVLGHEAEMLLDLDAPRAALPLFHALDQRVRATAPTGRIALHHAVAGLTGHIRAGAWPEAAPSLARAAHLLTDVTSTRSTTRLRGTLHALHRHAPTWLLHHARDTLHAAARPTPPPAPPGP</sequence>
<reference evidence="2" key="1">
    <citation type="submission" date="2016-10" db="EMBL/GenBank/DDBJ databases">
        <authorList>
            <person name="Varghese N."/>
            <person name="Submissions S."/>
        </authorList>
    </citation>
    <scope>NUCLEOTIDE SEQUENCE [LARGE SCALE GENOMIC DNA]</scope>
    <source>
        <strain evidence="2">CGMCC 4.6825</strain>
    </source>
</reference>
<gene>
    <name evidence="1" type="ORF">SAMN05421870_11416</name>
</gene>
<protein>
    <submittedName>
        <fullName evidence="1">Uncharacterized protein</fullName>
    </submittedName>
</protein>
<evidence type="ECO:0000313" key="2">
    <source>
        <dbReference type="Proteomes" id="UP000182841"/>
    </source>
</evidence>
<dbReference type="InterPro" id="IPR011990">
    <property type="entry name" value="TPR-like_helical_dom_sf"/>
</dbReference>